<evidence type="ECO:0000313" key="2">
    <source>
        <dbReference type="Proteomes" id="UP000326837"/>
    </source>
</evidence>
<dbReference type="AlphaFoldDB" id="A0A5K7XPE4"/>
<name>A0A5K7XPE4_9BACT</name>
<dbReference type="EMBL" id="AP021861">
    <property type="protein sequence ID" value="BBO35219.1"/>
    <property type="molecule type" value="Genomic_DNA"/>
</dbReference>
<evidence type="ECO:0000313" key="1">
    <source>
        <dbReference type="EMBL" id="BBO35219.1"/>
    </source>
</evidence>
<accession>A0A5K7XPE4</accession>
<keyword evidence="2" id="KW-1185">Reference proteome</keyword>
<sequence length="184" mass="20072">MDGFPAYGRHLAYFAFGTILFLTAAGCGHRTVTKVTAPTTAGESPIPIELAGETWRGLWECSGNGMLLKLSISVRDEDGELRGTMVSSAYPNIQTLHLYDMQAYSGGLLRYSVRFGDELDASNEGVVDALINVGTSTVRANRTPSFSGFLRLNDDGTATAFQLSPGAKEWVMLEENLVKHKFLW</sequence>
<proteinExistence type="predicted"/>
<reference evidence="2" key="1">
    <citation type="submission" date="2019-10" db="EMBL/GenBank/DDBJ databases">
        <title>Lacipirellula parvula gen. nov., sp. nov., representing a lineage of planctomycetes widespread in freshwater anoxic habitats, and description of the family Lacipirellulaceae.</title>
        <authorList>
            <person name="Dedysh S.N."/>
            <person name="Kulichevskaya I.S."/>
            <person name="Beletsky A.V."/>
            <person name="Rakitin A.L."/>
            <person name="Mardanov A.V."/>
            <person name="Ivanova A.A."/>
            <person name="Saltykova V.X."/>
            <person name="Rijpstra W.I.C."/>
            <person name="Sinninghe Damste J.S."/>
            <person name="Ravin N.V."/>
        </authorList>
    </citation>
    <scope>NUCLEOTIDE SEQUENCE [LARGE SCALE GENOMIC DNA]</scope>
    <source>
        <strain evidence="2">PX69</strain>
    </source>
</reference>
<organism evidence="1 2">
    <name type="scientific">Lacipirellula parvula</name>
    <dbReference type="NCBI Taxonomy" id="2650471"/>
    <lineage>
        <taxon>Bacteria</taxon>
        <taxon>Pseudomonadati</taxon>
        <taxon>Planctomycetota</taxon>
        <taxon>Planctomycetia</taxon>
        <taxon>Pirellulales</taxon>
        <taxon>Lacipirellulaceae</taxon>
        <taxon>Lacipirellula</taxon>
    </lineage>
</organism>
<dbReference type="KEGG" id="lpav:PLANPX_4831"/>
<gene>
    <name evidence="1" type="ORF">PLANPX_4831</name>
</gene>
<protein>
    <submittedName>
        <fullName evidence="1">Uncharacterized protein</fullName>
    </submittedName>
</protein>
<dbReference type="Proteomes" id="UP000326837">
    <property type="component" value="Chromosome"/>
</dbReference>